<evidence type="ECO:0000256" key="1">
    <source>
        <dbReference type="SAM" id="Coils"/>
    </source>
</evidence>
<name>A0A6J5LHD5_9CAUD</name>
<protein>
    <submittedName>
        <fullName evidence="2">Uncharacterized protein</fullName>
    </submittedName>
</protein>
<organism evidence="2">
    <name type="scientific">uncultured Caudovirales phage</name>
    <dbReference type="NCBI Taxonomy" id="2100421"/>
    <lineage>
        <taxon>Viruses</taxon>
        <taxon>Duplodnaviria</taxon>
        <taxon>Heunggongvirae</taxon>
        <taxon>Uroviricota</taxon>
        <taxon>Caudoviricetes</taxon>
        <taxon>Peduoviridae</taxon>
        <taxon>Maltschvirus</taxon>
        <taxon>Maltschvirus maltsch</taxon>
    </lineage>
</organism>
<evidence type="ECO:0000313" key="2">
    <source>
        <dbReference type="EMBL" id="CAB4132683.1"/>
    </source>
</evidence>
<sequence length="64" mass="7516">MTQLQDRIVAAETRFNELLKQRDDINEELNRLQGEYRVLVELRDSEKQPNTEATVIEAVAEEEK</sequence>
<feature type="coiled-coil region" evidence="1">
    <location>
        <begin position="1"/>
        <end position="42"/>
    </location>
</feature>
<accession>A0A6J5LHD5</accession>
<keyword evidence="1" id="KW-0175">Coiled coil</keyword>
<gene>
    <name evidence="2" type="ORF">UFOVP253_51</name>
</gene>
<proteinExistence type="predicted"/>
<reference evidence="2" key="1">
    <citation type="submission" date="2020-04" db="EMBL/GenBank/DDBJ databases">
        <authorList>
            <person name="Chiriac C."/>
            <person name="Salcher M."/>
            <person name="Ghai R."/>
            <person name="Kavagutti S V."/>
        </authorList>
    </citation>
    <scope>NUCLEOTIDE SEQUENCE</scope>
</reference>
<dbReference type="EMBL" id="LR796266">
    <property type="protein sequence ID" value="CAB4132683.1"/>
    <property type="molecule type" value="Genomic_DNA"/>
</dbReference>